<evidence type="ECO:0000313" key="1">
    <source>
        <dbReference type="EMBL" id="QDU33122.1"/>
    </source>
</evidence>
<dbReference type="AlphaFoldDB" id="A0A517YSK4"/>
<dbReference type="Proteomes" id="UP000317369">
    <property type="component" value="Chromosome"/>
</dbReference>
<keyword evidence="2" id="KW-1185">Reference proteome</keyword>
<gene>
    <name evidence="1" type="ORF">KS4_11640</name>
</gene>
<dbReference type="RefSeq" id="WP_145075739.1">
    <property type="nucleotide sequence ID" value="NZ_CP036425.1"/>
</dbReference>
<protein>
    <submittedName>
        <fullName evidence="1">Uncharacterized protein</fullName>
    </submittedName>
</protein>
<dbReference type="KEGG" id="pcor:KS4_11640"/>
<evidence type="ECO:0000313" key="2">
    <source>
        <dbReference type="Proteomes" id="UP000317369"/>
    </source>
</evidence>
<accession>A0A517YSK4</accession>
<reference evidence="1 2" key="1">
    <citation type="submission" date="2019-02" db="EMBL/GenBank/DDBJ databases">
        <title>Deep-cultivation of Planctomycetes and their phenomic and genomic characterization uncovers novel biology.</title>
        <authorList>
            <person name="Wiegand S."/>
            <person name="Jogler M."/>
            <person name="Boedeker C."/>
            <person name="Pinto D."/>
            <person name="Vollmers J."/>
            <person name="Rivas-Marin E."/>
            <person name="Kohn T."/>
            <person name="Peeters S.H."/>
            <person name="Heuer A."/>
            <person name="Rast P."/>
            <person name="Oberbeckmann S."/>
            <person name="Bunk B."/>
            <person name="Jeske O."/>
            <person name="Meyerdierks A."/>
            <person name="Storesund J.E."/>
            <person name="Kallscheuer N."/>
            <person name="Luecker S."/>
            <person name="Lage O.M."/>
            <person name="Pohl T."/>
            <person name="Merkel B.J."/>
            <person name="Hornburger P."/>
            <person name="Mueller R.-W."/>
            <person name="Bruemmer F."/>
            <person name="Labrenz M."/>
            <person name="Spormann A.M."/>
            <person name="Op den Camp H."/>
            <person name="Overmann J."/>
            <person name="Amann R."/>
            <person name="Jetten M.S.M."/>
            <person name="Mascher T."/>
            <person name="Medema M.H."/>
            <person name="Devos D.P."/>
            <person name="Kaster A.-K."/>
            <person name="Ovreas L."/>
            <person name="Rohde M."/>
            <person name="Galperin M.Y."/>
            <person name="Jogler C."/>
        </authorList>
    </citation>
    <scope>NUCLEOTIDE SEQUENCE [LARGE SCALE GENOMIC DNA]</scope>
    <source>
        <strain evidence="1 2">KS4</strain>
    </source>
</reference>
<proteinExistence type="predicted"/>
<sequence>MFFTPETSKLMQFSRRGMGKYELKIGCASLELGPGEVKKLQKLVNQAALDYTEQLAADAMNEPHPASLNDPFGRN</sequence>
<dbReference type="EMBL" id="CP036425">
    <property type="protein sequence ID" value="QDU33122.1"/>
    <property type="molecule type" value="Genomic_DNA"/>
</dbReference>
<organism evidence="1 2">
    <name type="scientific">Poriferisphaera corsica</name>
    <dbReference type="NCBI Taxonomy" id="2528020"/>
    <lineage>
        <taxon>Bacteria</taxon>
        <taxon>Pseudomonadati</taxon>
        <taxon>Planctomycetota</taxon>
        <taxon>Phycisphaerae</taxon>
        <taxon>Phycisphaerales</taxon>
        <taxon>Phycisphaeraceae</taxon>
        <taxon>Poriferisphaera</taxon>
    </lineage>
</organism>
<name>A0A517YSK4_9BACT</name>